<dbReference type="InterPro" id="IPR037401">
    <property type="entry name" value="SnoaL-like"/>
</dbReference>
<feature type="domain" description="SnoaL-like" evidence="1">
    <location>
        <begin position="4"/>
        <end position="129"/>
    </location>
</feature>
<keyword evidence="3" id="KW-1185">Reference proteome</keyword>
<dbReference type="RefSeq" id="WP_055747355.1">
    <property type="nucleotide sequence ID" value="NZ_LJJB01000013.1"/>
</dbReference>
<name>A0ABR5N2M9_BRECH</name>
<dbReference type="InterPro" id="IPR011944">
    <property type="entry name" value="Steroid_delta5-4_isomerase"/>
</dbReference>
<evidence type="ECO:0000259" key="1">
    <source>
        <dbReference type="Pfam" id="PF13577"/>
    </source>
</evidence>
<dbReference type="SUPFAM" id="SSF54427">
    <property type="entry name" value="NTF2-like"/>
    <property type="match status" value="1"/>
</dbReference>
<comment type="caution">
    <text evidence="2">The sequence shown here is derived from an EMBL/GenBank/DDBJ whole genome shotgun (WGS) entry which is preliminary data.</text>
</comment>
<proteinExistence type="predicted"/>
<dbReference type="EMBL" id="LJJB01000013">
    <property type="protein sequence ID" value="KQL44765.1"/>
    <property type="molecule type" value="Genomic_DNA"/>
</dbReference>
<organism evidence="2 3">
    <name type="scientific">Brevibacillus choshinensis</name>
    <dbReference type="NCBI Taxonomy" id="54911"/>
    <lineage>
        <taxon>Bacteria</taxon>
        <taxon>Bacillati</taxon>
        <taxon>Bacillota</taxon>
        <taxon>Bacilli</taxon>
        <taxon>Bacillales</taxon>
        <taxon>Paenibacillaceae</taxon>
        <taxon>Brevibacillus</taxon>
    </lineage>
</organism>
<evidence type="ECO:0000313" key="2">
    <source>
        <dbReference type="EMBL" id="KQL44765.1"/>
    </source>
</evidence>
<gene>
    <name evidence="2" type="ORF">AN963_25720</name>
</gene>
<dbReference type="Gene3D" id="3.10.450.50">
    <property type="match status" value="1"/>
</dbReference>
<dbReference type="InterPro" id="IPR032710">
    <property type="entry name" value="NTF2-like_dom_sf"/>
</dbReference>
<accession>A0ABR5N2M9</accession>
<dbReference type="NCBIfam" id="TIGR02246">
    <property type="entry name" value="SgcJ/EcaC family oxidoreductase"/>
    <property type="match status" value="1"/>
</dbReference>
<sequence>MENRSNDIELIRRLFASMSEAWNRGDGIAFGDCFAEDADYVTFMGQRLQGRDQIAAVHQKLFNGPLKGSLLESSATVELHPRFVTQEVAIIHAIGEAKLANAAQDPADRSSINTNVVVKERGEWKITAFHNSRIQSFPGGRRD</sequence>
<dbReference type="Pfam" id="PF13577">
    <property type="entry name" value="SnoaL_4"/>
    <property type="match status" value="1"/>
</dbReference>
<protein>
    <recommendedName>
        <fullName evidence="1">SnoaL-like domain-containing protein</fullName>
    </recommendedName>
</protein>
<evidence type="ECO:0000313" key="3">
    <source>
        <dbReference type="Proteomes" id="UP000051063"/>
    </source>
</evidence>
<reference evidence="2 3" key="1">
    <citation type="submission" date="2015-09" db="EMBL/GenBank/DDBJ databases">
        <title>Genome sequencing project for genomic taxonomy and phylogenomics of Bacillus-like bacteria.</title>
        <authorList>
            <person name="Liu B."/>
            <person name="Wang J."/>
            <person name="Zhu Y."/>
            <person name="Liu G."/>
            <person name="Chen Q."/>
            <person name="Chen Z."/>
            <person name="Lan J."/>
            <person name="Che J."/>
            <person name="Ge C."/>
            <person name="Shi H."/>
            <person name="Pan Z."/>
            <person name="Liu X."/>
        </authorList>
    </citation>
    <scope>NUCLEOTIDE SEQUENCE [LARGE SCALE GENOMIC DNA]</scope>
    <source>
        <strain evidence="2 3">DSM 8552</strain>
    </source>
</reference>
<dbReference type="Proteomes" id="UP000051063">
    <property type="component" value="Unassembled WGS sequence"/>
</dbReference>